<organism evidence="1 2">
    <name type="scientific">Manihot esculenta</name>
    <name type="common">Cassava</name>
    <name type="synonym">Jatropha manihot</name>
    <dbReference type="NCBI Taxonomy" id="3983"/>
    <lineage>
        <taxon>Eukaryota</taxon>
        <taxon>Viridiplantae</taxon>
        <taxon>Streptophyta</taxon>
        <taxon>Embryophyta</taxon>
        <taxon>Tracheophyta</taxon>
        <taxon>Spermatophyta</taxon>
        <taxon>Magnoliopsida</taxon>
        <taxon>eudicotyledons</taxon>
        <taxon>Gunneridae</taxon>
        <taxon>Pentapetalae</taxon>
        <taxon>rosids</taxon>
        <taxon>fabids</taxon>
        <taxon>Malpighiales</taxon>
        <taxon>Euphorbiaceae</taxon>
        <taxon>Crotonoideae</taxon>
        <taxon>Manihoteae</taxon>
        <taxon>Manihot</taxon>
    </lineage>
</organism>
<proteinExistence type="predicted"/>
<accession>A0ACB7GV36</accession>
<name>A0ACB7GV36_MANES</name>
<evidence type="ECO:0000313" key="1">
    <source>
        <dbReference type="EMBL" id="KAG8643353.1"/>
    </source>
</evidence>
<gene>
    <name evidence="1" type="ORF">MANES_11G031300v8</name>
</gene>
<protein>
    <submittedName>
        <fullName evidence="1">Uncharacterized protein</fullName>
    </submittedName>
</protein>
<dbReference type="EMBL" id="CM004397">
    <property type="protein sequence ID" value="KAG8643353.1"/>
    <property type="molecule type" value="Genomic_DNA"/>
</dbReference>
<dbReference type="Proteomes" id="UP000091857">
    <property type="component" value="Chromosome 11"/>
</dbReference>
<evidence type="ECO:0000313" key="2">
    <source>
        <dbReference type="Proteomes" id="UP000091857"/>
    </source>
</evidence>
<reference evidence="2" key="1">
    <citation type="journal article" date="2016" name="Nat. Biotechnol.">
        <title>Sequencing wild and cultivated cassava and related species reveals extensive interspecific hybridization and genetic diversity.</title>
        <authorList>
            <person name="Bredeson J.V."/>
            <person name="Lyons J.B."/>
            <person name="Prochnik S.E."/>
            <person name="Wu G.A."/>
            <person name="Ha C.M."/>
            <person name="Edsinger-Gonzales E."/>
            <person name="Grimwood J."/>
            <person name="Schmutz J."/>
            <person name="Rabbi I.Y."/>
            <person name="Egesi C."/>
            <person name="Nauluvula P."/>
            <person name="Lebot V."/>
            <person name="Ndunguru J."/>
            <person name="Mkamilo G."/>
            <person name="Bart R.S."/>
            <person name="Setter T.L."/>
            <person name="Gleadow R.M."/>
            <person name="Kulakow P."/>
            <person name="Ferguson M.E."/>
            <person name="Rounsley S."/>
            <person name="Rokhsar D.S."/>
        </authorList>
    </citation>
    <scope>NUCLEOTIDE SEQUENCE [LARGE SCALE GENOMIC DNA]</scope>
    <source>
        <strain evidence="2">cv. AM560-2</strain>
    </source>
</reference>
<comment type="caution">
    <text evidence="1">The sequence shown here is derived from an EMBL/GenBank/DDBJ whole genome shotgun (WGS) entry which is preliminary data.</text>
</comment>
<sequence>MFDFRARKSMAAAPSLQPPGDLRQRASLYVGDLDLEVTEMDLKTAFCSVCHFFTLRLCRCAYTGKSLCYGYVNFYSHNQAYEALHKLNHTYLKGKPMRLMWSQRDPFARKSGIGNLFVKNLVSSIDSARLESMFCKFGTILSCKVVEERGKSKGFGFVQFDSENSALAARTALHNTIVEGKKLYVSKFVKKSDRTAATIYEESEFTNLYVKNLADNVTEDTLQNMFSIFGKVYNVVIMKDHDGKSRGFGFVNFDSPEGAKKAVDALNGSLLGSRTLFVGRAQNKAERIKILQHERKDIFSNHIEKLRLSNVYVKNLDECIDDNKLQEIFSTCGKIVSAKVMRYDNGVSRSFGFVCFSSPGEAKKALNTLNGIMLEGKSLYVAIAQSKKDRRLELEKYFSARQSQSLYPSNCNVVAPPIGPVYYNLSTFHPPIPFLQHQISYQNFGATMGGQYPLAAENYQQHFCSYIPLGQTHQSTQNLLAQSCQQLSVKRVTSYLRDRDLNDGHSGIQNFCPRKGWNNKAGSKSRGSQAITCFAATKSPDNCKEDIGNCLHPLGNVQPDC</sequence>
<keyword evidence="2" id="KW-1185">Reference proteome</keyword>